<feature type="region of interest" description="Disordered" evidence="5">
    <location>
        <begin position="1"/>
        <end position="24"/>
    </location>
</feature>
<proteinExistence type="predicted"/>
<dbReference type="Pfam" id="PF07690">
    <property type="entry name" value="MFS_1"/>
    <property type="match status" value="1"/>
</dbReference>
<evidence type="ECO:0000313" key="8">
    <source>
        <dbReference type="EMBL" id="PWN95520.1"/>
    </source>
</evidence>
<dbReference type="PANTHER" id="PTHR23502:SF47">
    <property type="entry name" value="MAJOR FACILITATOR SUPERFAMILY (MFS) PROFILE DOMAIN-CONTAINING PROTEIN-RELATED"/>
    <property type="match status" value="1"/>
</dbReference>
<feature type="transmembrane region" description="Helical" evidence="6">
    <location>
        <begin position="68"/>
        <end position="91"/>
    </location>
</feature>
<sequence>MSSAMASCSAQTTPSSSTATSRRASSELHLAKDGAVIDEKVTPSYTLHPPSLLSPATWSLTQRLLQSLLICLAAVPASFGSSLFSGGLALHSLSSSFHVSPQVGILATSLFILGLAIGPVLGSALSETQGRKKLLVLPPLASVFFGLMATTTLHFPVFLAARFLQGLLGATPVSVGGASLVDIWGGAYATTWPLACMLLFSFSGAIVSPTFVSLLLPLSDWRSAGWACVLFGAGVALLLACALRETHEGTLLQRQACALRIETGEWAWHAPADLVHTDVKRLVHVYLARPLVMLARELMLALLSIYVAFVFSLLYLLFGAYPRVFASLHWTPLASSLALLPVLLGLLLGVLLHLLFVPRLHRRRCAGACVPEDRLLPLGLGAVLFAAGLLLFSLSIPSSSSSTAPMPASLAAASPLLASGLLTGAGFLLVLLSSLCWSVDVYAAHSASALAANAALRGVLGAVMPLLAKPMFEALTVRTSMLLLTGIAGALCTLPPLFFLYGARLRQRSSFAVQP</sequence>
<keyword evidence="9" id="KW-1185">Reference proteome</keyword>
<feature type="transmembrane region" description="Helical" evidence="6">
    <location>
        <begin position="224"/>
        <end position="243"/>
    </location>
</feature>
<dbReference type="InterPro" id="IPR020846">
    <property type="entry name" value="MFS_dom"/>
</dbReference>
<dbReference type="GeneID" id="37270885"/>
<evidence type="ECO:0000256" key="2">
    <source>
        <dbReference type="ARBA" id="ARBA00022692"/>
    </source>
</evidence>
<dbReference type="GO" id="GO:0005886">
    <property type="term" value="C:plasma membrane"/>
    <property type="evidence" value="ECO:0007669"/>
    <property type="project" value="TreeGrafter"/>
</dbReference>
<dbReference type="PROSITE" id="PS50850">
    <property type="entry name" value="MFS"/>
    <property type="match status" value="1"/>
</dbReference>
<evidence type="ECO:0000256" key="5">
    <source>
        <dbReference type="SAM" id="MobiDB-lite"/>
    </source>
</evidence>
<dbReference type="STRING" id="58919.A0A316Z164"/>
<feature type="transmembrane region" description="Helical" evidence="6">
    <location>
        <begin position="196"/>
        <end position="218"/>
    </location>
</feature>
<evidence type="ECO:0000256" key="4">
    <source>
        <dbReference type="ARBA" id="ARBA00023136"/>
    </source>
</evidence>
<dbReference type="GO" id="GO:0022857">
    <property type="term" value="F:transmembrane transporter activity"/>
    <property type="evidence" value="ECO:0007669"/>
    <property type="project" value="InterPro"/>
</dbReference>
<dbReference type="InterPro" id="IPR036259">
    <property type="entry name" value="MFS_trans_sf"/>
</dbReference>
<keyword evidence="2 6" id="KW-0812">Transmembrane</keyword>
<dbReference type="RefSeq" id="XP_025595799.1">
    <property type="nucleotide sequence ID" value="XM_025743341.1"/>
</dbReference>
<dbReference type="InterPro" id="IPR011701">
    <property type="entry name" value="MFS"/>
</dbReference>
<evidence type="ECO:0000313" key="9">
    <source>
        <dbReference type="Proteomes" id="UP000245946"/>
    </source>
</evidence>
<protein>
    <submittedName>
        <fullName evidence="8">MFS general substrate transporter</fullName>
    </submittedName>
</protein>
<name>A0A316Z164_9BASI</name>
<dbReference type="PANTHER" id="PTHR23502">
    <property type="entry name" value="MAJOR FACILITATOR SUPERFAMILY"/>
    <property type="match status" value="1"/>
</dbReference>
<feature type="transmembrane region" description="Helical" evidence="6">
    <location>
        <begin position="103"/>
        <end position="122"/>
    </location>
</feature>
<feature type="compositionally biased region" description="Low complexity" evidence="5">
    <location>
        <begin position="1"/>
        <end position="23"/>
    </location>
</feature>
<keyword evidence="4 6" id="KW-0472">Membrane</keyword>
<evidence type="ECO:0000259" key="7">
    <source>
        <dbReference type="PROSITE" id="PS50850"/>
    </source>
</evidence>
<feature type="transmembrane region" description="Helical" evidence="6">
    <location>
        <begin position="449"/>
        <end position="468"/>
    </location>
</feature>
<dbReference type="OrthoDB" id="3561359at2759"/>
<feature type="transmembrane region" description="Helical" evidence="6">
    <location>
        <begin position="375"/>
        <end position="396"/>
    </location>
</feature>
<gene>
    <name evidence="8" type="ORF">FA09DRAFT_332158</name>
</gene>
<comment type="subcellular location">
    <subcellularLocation>
        <location evidence="1">Membrane</location>
        <topology evidence="1">Multi-pass membrane protein</topology>
    </subcellularLocation>
</comment>
<feature type="transmembrane region" description="Helical" evidence="6">
    <location>
        <begin position="298"/>
        <end position="321"/>
    </location>
</feature>
<evidence type="ECO:0000256" key="6">
    <source>
        <dbReference type="SAM" id="Phobius"/>
    </source>
</evidence>
<evidence type="ECO:0000256" key="1">
    <source>
        <dbReference type="ARBA" id="ARBA00004141"/>
    </source>
</evidence>
<feature type="transmembrane region" description="Helical" evidence="6">
    <location>
        <begin position="134"/>
        <end position="157"/>
    </location>
</feature>
<dbReference type="AlphaFoldDB" id="A0A316Z164"/>
<feature type="transmembrane region" description="Helical" evidence="6">
    <location>
        <begin position="333"/>
        <end position="355"/>
    </location>
</feature>
<reference evidence="8 9" key="1">
    <citation type="journal article" date="2018" name="Mol. Biol. Evol.">
        <title>Broad Genomic Sampling Reveals a Smut Pathogenic Ancestry of the Fungal Clade Ustilaginomycotina.</title>
        <authorList>
            <person name="Kijpornyongpan T."/>
            <person name="Mondo S.J."/>
            <person name="Barry K."/>
            <person name="Sandor L."/>
            <person name="Lee J."/>
            <person name="Lipzen A."/>
            <person name="Pangilinan J."/>
            <person name="LaButti K."/>
            <person name="Hainaut M."/>
            <person name="Henrissat B."/>
            <person name="Grigoriev I.V."/>
            <person name="Spatafora J.W."/>
            <person name="Aime M.C."/>
        </authorList>
    </citation>
    <scope>NUCLEOTIDE SEQUENCE [LARGE SCALE GENOMIC DNA]</scope>
    <source>
        <strain evidence="8 9">MCA 4186</strain>
    </source>
</reference>
<organism evidence="8 9">
    <name type="scientific">Tilletiopsis washingtonensis</name>
    <dbReference type="NCBI Taxonomy" id="58919"/>
    <lineage>
        <taxon>Eukaryota</taxon>
        <taxon>Fungi</taxon>
        <taxon>Dikarya</taxon>
        <taxon>Basidiomycota</taxon>
        <taxon>Ustilaginomycotina</taxon>
        <taxon>Exobasidiomycetes</taxon>
        <taxon>Entylomatales</taxon>
        <taxon>Entylomatales incertae sedis</taxon>
        <taxon>Tilletiopsis</taxon>
    </lineage>
</organism>
<accession>A0A316Z164</accession>
<feature type="transmembrane region" description="Helical" evidence="6">
    <location>
        <begin position="163"/>
        <end position="184"/>
    </location>
</feature>
<evidence type="ECO:0000256" key="3">
    <source>
        <dbReference type="ARBA" id="ARBA00022989"/>
    </source>
</evidence>
<dbReference type="Proteomes" id="UP000245946">
    <property type="component" value="Unassembled WGS sequence"/>
</dbReference>
<dbReference type="Gene3D" id="1.20.1250.20">
    <property type="entry name" value="MFS general substrate transporter like domains"/>
    <property type="match status" value="1"/>
</dbReference>
<keyword evidence="3 6" id="KW-1133">Transmembrane helix</keyword>
<dbReference type="SUPFAM" id="SSF103473">
    <property type="entry name" value="MFS general substrate transporter"/>
    <property type="match status" value="1"/>
</dbReference>
<feature type="domain" description="Major facilitator superfamily (MFS) profile" evidence="7">
    <location>
        <begin position="66"/>
        <end position="504"/>
    </location>
</feature>
<dbReference type="EMBL" id="KZ819304">
    <property type="protein sequence ID" value="PWN95520.1"/>
    <property type="molecule type" value="Genomic_DNA"/>
</dbReference>
<feature type="transmembrane region" description="Helical" evidence="6">
    <location>
        <begin position="480"/>
        <end position="501"/>
    </location>
</feature>
<feature type="transmembrane region" description="Helical" evidence="6">
    <location>
        <begin position="416"/>
        <end position="437"/>
    </location>
</feature>